<dbReference type="SUPFAM" id="SSF46689">
    <property type="entry name" value="Homeodomain-like"/>
    <property type="match status" value="1"/>
</dbReference>
<dbReference type="Pfam" id="PF02954">
    <property type="entry name" value="HTH_8"/>
    <property type="match status" value="1"/>
</dbReference>
<dbReference type="Proteomes" id="UP000238137">
    <property type="component" value="Unassembled WGS sequence"/>
</dbReference>
<evidence type="ECO:0000313" key="8">
    <source>
        <dbReference type="Proteomes" id="UP000238137"/>
    </source>
</evidence>
<proteinExistence type="predicted"/>
<evidence type="ECO:0000313" key="7">
    <source>
        <dbReference type="EMBL" id="RNF32870.1"/>
    </source>
</evidence>
<dbReference type="RefSeq" id="WP_106693037.1">
    <property type="nucleotide sequence ID" value="NZ_PXNQ02000017.1"/>
</dbReference>
<dbReference type="InterPro" id="IPR029016">
    <property type="entry name" value="GAF-like_dom_sf"/>
</dbReference>
<organism evidence="7 8">
    <name type="scientific">Paracoccus methylarcula</name>
    <dbReference type="NCBI Taxonomy" id="72022"/>
    <lineage>
        <taxon>Bacteria</taxon>
        <taxon>Pseudomonadati</taxon>
        <taxon>Pseudomonadota</taxon>
        <taxon>Alphaproteobacteria</taxon>
        <taxon>Rhodobacterales</taxon>
        <taxon>Paracoccaceae</taxon>
        <taxon>Paracoccus</taxon>
    </lineage>
</organism>
<dbReference type="GO" id="GO:0043565">
    <property type="term" value="F:sequence-specific DNA binding"/>
    <property type="evidence" value="ECO:0007669"/>
    <property type="project" value="InterPro"/>
</dbReference>
<keyword evidence="2" id="KW-0067">ATP-binding</keyword>
<evidence type="ECO:0000256" key="3">
    <source>
        <dbReference type="ARBA" id="ARBA00023012"/>
    </source>
</evidence>
<dbReference type="AlphaFoldDB" id="A0A422QS68"/>
<evidence type="ECO:0000256" key="5">
    <source>
        <dbReference type="ARBA" id="ARBA00023163"/>
    </source>
</evidence>
<evidence type="ECO:0000256" key="1">
    <source>
        <dbReference type="ARBA" id="ARBA00022741"/>
    </source>
</evidence>
<comment type="caution">
    <text evidence="7">The sequence shown here is derived from an EMBL/GenBank/DDBJ whole genome shotgun (WGS) entry which is preliminary data.</text>
</comment>
<dbReference type="GO" id="GO:0006355">
    <property type="term" value="P:regulation of DNA-templated transcription"/>
    <property type="evidence" value="ECO:0007669"/>
    <property type="project" value="InterPro"/>
</dbReference>
<dbReference type="InterPro" id="IPR002078">
    <property type="entry name" value="Sigma_54_int"/>
</dbReference>
<feature type="domain" description="Sigma-54 factor interaction" evidence="6">
    <location>
        <begin position="297"/>
        <end position="511"/>
    </location>
</feature>
<dbReference type="GO" id="GO:0005524">
    <property type="term" value="F:ATP binding"/>
    <property type="evidence" value="ECO:0007669"/>
    <property type="project" value="UniProtKB-KW"/>
</dbReference>
<dbReference type="InterPro" id="IPR058031">
    <property type="entry name" value="AAA_lid_NorR"/>
</dbReference>
<dbReference type="PRINTS" id="PR01590">
    <property type="entry name" value="HTHFIS"/>
</dbReference>
<dbReference type="Gene3D" id="1.10.8.60">
    <property type="match status" value="1"/>
</dbReference>
<dbReference type="InterPro" id="IPR027417">
    <property type="entry name" value="P-loop_NTPase"/>
</dbReference>
<dbReference type="EMBL" id="PXNQ02000017">
    <property type="protein sequence ID" value="RNF32870.1"/>
    <property type="molecule type" value="Genomic_DNA"/>
</dbReference>
<dbReference type="Gene3D" id="1.10.10.60">
    <property type="entry name" value="Homeodomain-like"/>
    <property type="match status" value="1"/>
</dbReference>
<sequence>MADPTDNASKKHLIRSSQDRCSYQHGLSKTTTHPILRLQETELTRKRDSFLERIGGIAPEINRAYLIPDRSRYCLLISDADGFVIEAYVPDGYERDFERSGIGLGGLWDERMAGTNGIDMALRSGSVVTVTGPDHFHRCFRDFSCSSVPFRDAQNNIIGTATLVGSASRRQEEITWCEQMLRLASSRFQVRLFRNFHADKMTARLMSRQADGVRLFETIVACDERGHIEANLPLWPDVPVPAEHQNLLEKHLADLKDLTISVRGPVQDVPRRRIRQLIPPMSNSLPRARPSEALASLARQGGGLDLLIERARKVLNHRIPLLVCGEAGVGKVQFVQALLGDLGLISPLALAFDCAQEAGEDRFRIILDQARFHLEYPVERCAASMLLHNVDKLSVSDQGELEVFMQDVEHSCTRQEQPLSRLVLIFTADREWASLRDSGILGDKLLYLIGQTVIDLPPIRTRDLSKVLDILLKEELPDGSSISPRAESKLLEHNWPGNFREMRSVIREVLICSNGHRINLTDLPQRLFETETKGTHCTVNSLRDALDSTDWNVTKAAKLLGKSRATINRWIAAEGLRRPE</sequence>
<dbReference type="Pfam" id="PF25601">
    <property type="entry name" value="AAA_lid_14"/>
    <property type="match status" value="1"/>
</dbReference>
<keyword evidence="5" id="KW-0804">Transcription</keyword>
<protein>
    <recommendedName>
        <fullName evidence="6">Sigma-54 factor interaction domain-containing protein</fullName>
    </recommendedName>
</protein>
<dbReference type="PANTHER" id="PTHR32071">
    <property type="entry name" value="TRANSCRIPTIONAL REGULATORY PROTEIN"/>
    <property type="match status" value="1"/>
</dbReference>
<name>A0A422QS68_9RHOB</name>
<keyword evidence="4" id="KW-0805">Transcription regulation</keyword>
<reference evidence="7" key="1">
    <citation type="submission" date="2018-05" db="EMBL/GenBank/DDBJ databases">
        <title>Reclassification of Methylarcula marina and Methylarcula terricola as Paracoccus methylarcula sp.nov., comb.nov. and Paracoccus terricola comb.nov.</title>
        <authorList>
            <person name="Shmareva M.N."/>
            <person name="Doronina N.V."/>
            <person name="Vasilenko O.V."/>
            <person name="Tarlachkov S.V."/>
            <person name="Trotsenko Y.A."/>
        </authorList>
    </citation>
    <scope>NUCLEOTIDE SEQUENCE [LARGE SCALE GENOMIC DNA]</scope>
    <source>
        <strain evidence="7">VKM B-2159</strain>
    </source>
</reference>
<evidence type="ECO:0000256" key="2">
    <source>
        <dbReference type="ARBA" id="ARBA00022840"/>
    </source>
</evidence>
<dbReference type="InterPro" id="IPR002197">
    <property type="entry name" value="HTH_Fis"/>
</dbReference>
<dbReference type="SUPFAM" id="SSF52540">
    <property type="entry name" value="P-loop containing nucleoside triphosphate hydrolases"/>
    <property type="match status" value="1"/>
</dbReference>
<keyword evidence="3" id="KW-0902">Two-component regulatory system</keyword>
<keyword evidence="1" id="KW-0547">Nucleotide-binding</keyword>
<evidence type="ECO:0000256" key="4">
    <source>
        <dbReference type="ARBA" id="ARBA00023015"/>
    </source>
</evidence>
<dbReference type="OrthoDB" id="9805953at2"/>
<accession>A0A422QS68</accession>
<keyword evidence="8" id="KW-1185">Reference proteome</keyword>
<dbReference type="PROSITE" id="PS50045">
    <property type="entry name" value="SIGMA54_INTERACT_4"/>
    <property type="match status" value="1"/>
</dbReference>
<dbReference type="Gene3D" id="3.40.50.300">
    <property type="entry name" value="P-loop containing nucleotide triphosphate hydrolases"/>
    <property type="match status" value="1"/>
</dbReference>
<dbReference type="GO" id="GO:0000160">
    <property type="term" value="P:phosphorelay signal transduction system"/>
    <property type="evidence" value="ECO:0007669"/>
    <property type="project" value="UniProtKB-KW"/>
</dbReference>
<dbReference type="InterPro" id="IPR009057">
    <property type="entry name" value="Homeodomain-like_sf"/>
</dbReference>
<gene>
    <name evidence="7" type="ORF">A7A09_019950</name>
</gene>
<dbReference type="Gene3D" id="3.30.450.40">
    <property type="match status" value="1"/>
</dbReference>
<evidence type="ECO:0000259" key="6">
    <source>
        <dbReference type="PROSITE" id="PS50045"/>
    </source>
</evidence>